<protein>
    <submittedName>
        <fullName evidence="1">Uncharacterized protein</fullName>
    </submittedName>
</protein>
<evidence type="ECO:0000313" key="2">
    <source>
        <dbReference type="Proteomes" id="UP000183417"/>
    </source>
</evidence>
<dbReference type="Proteomes" id="UP000183417">
    <property type="component" value="Unassembled WGS sequence"/>
</dbReference>
<proteinExistence type="predicted"/>
<organism evidence="1 2">
    <name type="scientific">Delftia lacustris</name>
    <dbReference type="NCBI Taxonomy" id="558537"/>
    <lineage>
        <taxon>Bacteria</taxon>
        <taxon>Pseudomonadati</taxon>
        <taxon>Pseudomonadota</taxon>
        <taxon>Betaproteobacteria</taxon>
        <taxon>Burkholderiales</taxon>
        <taxon>Comamonadaceae</taxon>
        <taxon>Delftia</taxon>
    </lineage>
</organism>
<sequence>MRLRSVILGLVLLVFAASASWLAVYGFLISQEDYSPERGSLRYYVGISSLIRNAPATGTMAQPTYFGSVGDGNKPPQSEITFETSAKDITEATAALTSYLRQKDFHQRSIDAGNAAASFVPEGERLVQYAQYASSAGEVAVLAVTQAIATGLCKVTLTHYD</sequence>
<evidence type="ECO:0000313" key="1">
    <source>
        <dbReference type="EMBL" id="SDX89226.1"/>
    </source>
</evidence>
<reference evidence="1 2" key="1">
    <citation type="submission" date="2016-10" db="EMBL/GenBank/DDBJ databases">
        <authorList>
            <person name="de Groot N.N."/>
        </authorList>
    </citation>
    <scope>NUCLEOTIDE SEQUENCE [LARGE SCALE GENOMIC DNA]</scope>
    <source>
        <strain evidence="1 2">LMG 24775</strain>
    </source>
</reference>
<gene>
    <name evidence="1" type="ORF">SAMN05421547_101624</name>
</gene>
<dbReference type="AlphaFoldDB" id="A0A1H3FE33"/>
<name>A0A1H3FE33_9BURK</name>
<accession>A0A1H3FE33</accession>
<dbReference type="EMBL" id="FNPE01000001">
    <property type="protein sequence ID" value="SDX89226.1"/>
    <property type="molecule type" value="Genomic_DNA"/>
</dbReference>